<evidence type="ECO:0000313" key="6">
    <source>
        <dbReference type="EMBL" id="QOR72538.1"/>
    </source>
</evidence>
<comment type="subcellular location">
    <subcellularLocation>
        <location evidence="1">Membrane</location>
        <topology evidence="1">Multi-pass membrane protein</topology>
    </subcellularLocation>
</comment>
<dbReference type="EMBL" id="CP063169">
    <property type="protein sequence ID" value="QOR72538.1"/>
    <property type="molecule type" value="Genomic_DNA"/>
</dbReference>
<feature type="transmembrane region" description="Helical" evidence="5">
    <location>
        <begin position="226"/>
        <end position="245"/>
    </location>
</feature>
<dbReference type="GO" id="GO:0016020">
    <property type="term" value="C:membrane"/>
    <property type="evidence" value="ECO:0007669"/>
    <property type="project" value="UniProtKB-SubCell"/>
</dbReference>
<feature type="transmembrane region" description="Helical" evidence="5">
    <location>
        <begin position="115"/>
        <end position="132"/>
    </location>
</feature>
<feature type="transmembrane region" description="Helical" evidence="5">
    <location>
        <begin position="153"/>
        <end position="178"/>
    </location>
</feature>
<keyword evidence="7" id="KW-1185">Reference proteome</keyword>
<sequence length="293" mass="31016">MQQVLPWRHVLASSRPISWINTAYPFLVACLLAGDVPALTMVVGTLFFLVPYNLLMYGLNDVWDYESDIHNPRKGGVHGVVLERSLHRTTVIAAVGSSVPFIAALVVLGSLPATLVLAVSVFAVVAYSAPLLRFKERPGLDSVTSATHFVSPAVYAVALSGIELDAVVLAALSAFFAWSMASHAFGAVQDVLADRAGGIASIATWAGAAATVRIAAGLYVAAGVMLAVWGGAWAPLAVLVVPYLVSTAPYLNVSDADAQRATAGWRRFLWLNPAVGFLVTQYLLWVSPGVLFP</sequence>
<reference evidence="6 7" key="1">
    <citation type="submission" date="2020-10" db="EMBL/GenBank/DDBJ databases">
        <title>Haloactinobacterium sp. RN3S43, a bacterium isolated from saline soil.</title>
        <authorList>
            <person name="Sun J.-Q."/>
        </authorList>
    </citation>
    <scope>NUCLEOTIDE SEQUENCE [LARGE SCALE GENOMIC DNA]</scope>
    <source>
        <strain evidence="6 7">RN3S43</strain>
    </source>
</reference>
<evidence type="ECO:0000256" key="2">
    <source>
        <dbReference type="ARBA" id="ARBA00022692"/>
    </source>
</evidence>
<dbReference type="InterPro" id="IPR044878">
    <property type="entry name" value="UbiA_sf"/>
</dbReference>
<keyword evidence="3 5" id="KW-1133">Transmembrane helix</keyword>
<dbReference type="Pfam" id="PF01040">
    <property type="entry name" value="UbiA"/>
    <property type="match status" value="1"/>
</dbReference>
<feature type="transmembrane region" description="Helical" evidence="5">
    <location>
        <begin position="274"/>
        <end position="292"/>
    </location>
</feature>
<dbReference type="GO" id="GO:0016765">
    <property type="term" value="F:transferase activity, transferring alkyl or aryl (other than methyl) groups"/>
    <property type="evidence" value="ECO:0007669"/>
    <property type="project" value="InterPro"/>
</dbReference>
<feature type="transmembrane region" description="Helical" evidence="5">
    <location>
        <begin position="198"/>
        <end position="219"/>
    </location>
</feature>
<dbReference type="NCBIfam" id="NF009608">
    <property type="entry name" value="PRK13105.1"/>
    <property type="match status" value="1"/>
</dbReference>
<dbReference type="Gene3D" id="1.20.120.1780">
    <property type="entry name" value="UbiA prenyltransferase"/>
    <property type="match status" value="1"/>
</dbReference>
<keyword evidence="2 5" id="KW-0812">Transmembrane</keyword>
<dbReference type="KEGG" id="halt:IM660_01855"/>
<dbReference type="Gene3D" id="1.10.357.140">
    <property type="entry name" value="UbiA prenyltransferase"/>
    <property type="match status" value="1"/>
</dbReference>
<proteinExistence type="predicted"/>
<evidence type="ECO:0000256" key="1">
    <source>
        <dbReference type="ARBA" id="ARBA00004141"/>
    </source>
</evidence>
<dbReference type="CDD" id="cd13966">
    <property type="entry name" value="PT_UbiA_4"/>
    <property type="match status" value="1"/>
</dbReference>
<accession>A0A7M1SYA1</accession>
<protein>
    <submittedName>
        <fullName evidence="6">Prenyltransferase</fullName>
    </submittedName>
</protein>
<keyword evidence="4 5" id="KW-0472">Membrane</keyword>
<evidence type="ECO:0000256" key="4">
    <source>
        <dbReference type="ARBA" id="ARBA00023136"/>
    </source>
</evidence>
<name>A0A7M1SYA1_9MICO</name>
<organism evidence="6 7">
    <name type="scientific">Ruania alkalisoli</name>
    <dbReference type="NCBI Taxonomy" id="2779775"/>
    <lineage>
        <taxon>Bacteria</taxon>
        <taxon>Bacillati</taxon>
        <taxon>Actinomycetota</taxon>
        <taxon>Actinomycetes</taxon>
        <taxon>Micrococcales</taxon>
        <taxon>Ruaniaceae</taxon>
        <taxon>Ruania</taxon>
    </lineage>
</organism>
<feature type="transmembrane region" description="Helical" evidence="5">
    <location>
        <begin position="91"/>
        <end position="109"/>
    </location>
</feature>
<dbReference type="AlphaFoldDB" id="A0A7M1SYA1"/>
<dbReference type="InterPro" id="IPR000537">
    <property type="entry name" value="UbiA_prenyltransferase"/>
</dbReference>
<evidence type="ECO:0000313" key="7">
    <source>
        <dbReference type="Proteomes" id="UP000593758"/>
    </source>
</evidence>
<evidence type="ECO:0000256" key="3">
    <source>
        <dbReference type="ARBA" id="ARBA00022989"/>
    </source>
</evidence>
<dbReference type="Proteomes" id="UP000593758">
    <property type="component" value="Chromosome"/>
</dbReference>
<evidence type="ECO:0000256" key="5">
    <source>
        <dbReference type="SAM" id="Phobius"/>
    </source>
</evidence>
<gene>
    <name evidence="6" type="ORF">IM660_01855</name>
</gene>
<keyword evidence="6" id="KW-0808">Transferase</keyword>
<feature type="transmembrane region" description="Helical" evidence="5">
    <location>
        <begin position="23"/>
        <end position="50"/>
    </location>
</feature>